<feature type="region of interest" description="Disordered" evidence="3">
    <location>
        <begin position="469"/>
        <end position="489"/>
    </location>
</feature>
<dbReference type="InterPro" id="IPR000504">
    <property type="entry name" value="RRM_dom"/>
</dbReference>
<dbReference type="PROSITE" id="PS50102">
    <property type="entry name" value="RRM"/>
    <property type="match status" value="3"/>
</dbReference>
<reference evidence="5" key="2">
    <citation type="journal article" date="2022" name="Proc. Natl. Acad. Sci. U.S.A.">
        <title>Diploid-dominant life cycles characterize the early evolution of Fungi.</title>
        <authorList>
            <person name="Amses K.R."/>
            <person name="Simmons D.R."/>
            <person name="Longcore J.E."/>
            <person name="Mondo S.J."/>
            <person name="Seto K."/>
            <person name="Jeronimo G.H."/>
            <person name="Bonds A.E."/>
            <person name="Quandt C.A."/>
            <person name="Davis W.J."/>
            <person name="Chang Y."/>
            <person name="Federici B.A."/>
            <person name="Kuo A."/>
            <person name="LaButti K."/>
            <person name="Pangilinan J."/>
            <person name="Andreopoulos W."/>
            <person name="Tritt A."/>
            <person name="Riley R."/>
            <person name="Hundley H."/>
            <person name="Johnson J."/>
            <person name="Lipzen A."/>
            <person name="Barry K."/>
            <person name="Lang B.F."/>
            <person name="Cuomo C.A."/>
            <person name="Buchler N.E."/>
            <person name="Grigoriev I.V."/>
            <person name="Spatafora J.W."/>
            <person name="Stajich J.E."/>
            <person name="James T.Y."/>
        </authorList>
    </citation>
    <scope>NUCLEOTIDE SEQUENCE</scope>
    <source>
        <strain evidence="5">AG</strain>
    </source>
</reference>
<evidence type="ECO:0000259" key="4">
    <source>
        <dbReference type="PROSITE" id="PS50102"/>
    </source>
</evidence>
<evidence type="ECO:0000256" key="3">
    <source>
        <dbReference type="SAM" id="MobiDB-lite"/>
    </source>
</evidence>
<accession>A0AAD5ED45</accession>
<dbReference type="CDD" id="cd00590">
    <property type="entry name" value="RRM_SF"/>
    <property type="match status" value="2"/>
</dbReference>
<dbReference type="RefSeq" id="XP_051446116.1">
    <property type="nucleotide sequence ID" value="XM_051584566.1"/>
</dbReference>
<dbReference type="Gene3D" id="3.30.70.330">
    <property type="match status" value="3"/>
</dbReference>
<dbReference type="GO" id="GO:0003723">
    <property type="term" value="F:RNA binding"/>
    <property type="evidence" value="ECO:0007669"/>
    <property type="project" value="UniProtKB-UniRule"/>
</dbReference>
<keyword evidence="1 2" id="KW-0694">RNA-binding</keyword>
<feature type="region of interest" description="Disordered" evidence="3">
    <location>
        <begin position="1"/>
        <end position="33"/>
    </location>
</feature>
<proteinExistence type="predicted"/>
<dbReference type="Proteomes" id="UP001206595">
    <property type="component" value="Unassembled WGS sequence"/>
</dbReference>
<evidence type="ECO:0000256" key="2">
    <source>
        <dbReference type="PROSITE-ProRule" id="PRU00176"/>
    </source>
</evidence>
<dbReference type="EMBL" id="MU620908">
    <property type="protein sequence ID" value="KAI8581112.1"/>
    <property type="molecule type" value="Genomic_DNA"/>
</dbReference>
<dbReference type="InterPro" id="IPR035979">
    <property type="entry name" value="RBD_domain_sf"/>
</dbReference>
<feature type="domain" description="RRM" evidence="4">
    <location>
        <begin position="44"/>
        <end position="123"/>
    </location>
</feature>
<organism evidence="5 6">
    <name type="scientific">Umbelopsis ramanniana AG</name>
    <dbReference type="NCBI Taxonomy" id="1314678"/>
    <lineage>
        <taxon>Eukaryota</taxon>
        <taxon>Fungi</taxon>
        <taxon>Fungi incertae sedis</taxon>
        <taxon>Mucoromycota</taxon>
        <taxon>Mucoromycotina</taxon>
        <taxon>Umbelopsidomycetes</taxon>
        <taxon>Umbelopsidales</taxon>
        <taxon>Umbelopsidaceae</taxon>
        <taxon>Umbelopsis</taxon>
    </lineage>
</organism>
<dbReference type="PANTHER" id="PTHR48027">
    <property type="entry name" value="HETEROGENEOUS NUCLEAR RIBONUCLEOPROTEIN 87F-RELATED"/>
    <property type="match status" value="1"/>
</dbReference>
<dbReference type="Pfam" id="PF00076">
    <property type="entry name" value="RRM_1"/>
    <property type="match status" value="3"/>
</dbReference>
<feature type="region of interest" description="Disordered" evidence="3">
    <location>
        <begin position="358"/>
        <end position="377"/>
    </location>
</feature>
<feature type="domain" description="RRM" evidence="4">
    <location>
        <begin position="220"/>
        <end position="305"/>
    </location>
</feature>
<dbReference type="InterPro" id="IPR052462">
    <property type="entry name" value="SLIRP/GR-RBP-like"/>
</dbReference>
<gene>
    <name evidence="5" type="ORF">K450DRAFT_198156</name>
</gene>
<evidence type="ECO:0000256" key="1">
    <source>
        <dbReference type="ARBA" id="ARBA00022884"/>
    </source>
</evidence>
<comment type="caution">
    <text evidence="5">The sequence shown here is derived from an EMBL/GenBank/DDBJ whole genome shotgun (WGS) entry which is preliminary data.</text>
</comment>
<sequence>MIAQTTDQGTYASESLANTVDSNASDAGSTACDENMDSRGMPAGCVFVASLSKLLKDSELSTSVLQHFSQWGLVLNVKVFRDWMQRPYGFVQFASQEDAQKALKEASGTLLNGRYIRCEPARVNRTIYLGQMPENTSKTEIQQLAESFGCIEDVTIIKTTATHSTTVGAFIRYQYRDDAIKAYLVLHHDPPFQAMTVEWATNLNQSSKKMNNLMEVASSSTLVIKNLPPGINQDDLRNYLMSSGNISSVVLVGKTPVRKRTAANNNDPRCAFVRYASYEDAKKAQEIENGKVWNGYKIKAFFKDCESLRNDSVKFDKFKKPYPPGQCVSSSMAKLNMARSQKTPDQIVNKTYSLNSSLVPSSSTYPRPQKRDYKPKGSLANSISQLCQYPAELQVRSVIQPCADGYQVPCSLMTYISSHYNSPDHSGLYYSLPMYQYCLDYGLGFYYANGYGYPGACYPVTPPTPFTSMPLSSAGRKTSSRQNSDCDRN</sequence>
<evidence type="ECO:0000313" key="6">
    <source>
        <dbReference type="Proteomes" id="UP001206595"/>
    </source>
</evidence>
<keyword evidence="6" id="KW-1185">Reference proteome</keyword>
<feature type="compositionally biased region" description="Polar residues" evidence="3">
    <location>
        <begin position="469"/>
        <end position="483"/>
    </location>
</feature>
<dbReference type="SMART" id="SM00361">
    <property type="entry name" value="RRM_1"/>
    <property type="match status" value="2"/>
</dbReference>
<feature type="compositionally biased region" description="Polar residues" evidence="3">
    <location>
        <begin position="1"/>
        <end position="28"/>
    </location>
</feature>
<dbReference type="InterPro" id="IPR012677">
    <property type="entry name" value="Nucleotide-bd_a/b_plait_sf"/>
</dbReference>
<dbReference type="AlphaFoldDB" id="A0AAD5ED45"/>
<dbReference type="SUPFAM" id="SSF54928">
    <property type="entry name" value="RNA-binding domain, RBD"/>
    <property type="match status" value="2"/>
</dbReference>
<feature type="domain" description="RRM" evidence="4">
    <location>
        <begin position="125"/>
        <end position="202"/>
    </location>
</feature>
<dbReference type="GeneID" id="75909916"/>
<dbReference type="InterPro" id="IPR003954">
    <property type="entry name" value="RRM_euk-type"/>
</dbReference>
<dbReference type="SMART" id="SM00360">
    <property type="entry name" value="RRM"/>
    <property type="match status" value="3"/>
</dbReference>
<protein>
    <recommendedName>
        <fullName evidence="4">RRM domain-containing protein</fullName>
    </recommendedName>
</protein>
<reference evidence="5" key="1">
    <citation type="submission" date="2021-06" db="EMBL/GenBank/DDBJ databases">
        <authorList>
            <consortium name="DOE Joint Genome Institute"/>
            <person name="Mondo S.J."/>
            <person name="Amses K.R."/>
            <person name="Simmons D.R."/>
            <person name="Longcore J.E."/>
            <person name="Seto K."/>
            <person name="Alves G.H."/>
            <person name="Bonds A.E."/>
            <person name="Quandt C.A."/>
            <person name="Davis W.J."/>
            <person name="Chang Y."/>
            <person name="Letcher P.M."/>
            <person name="Powell M.J."/>
            <person name="Kuo A."/>
            <person name="Labutti K."/>
            <person name="Pangilinan J."/>
            <person name="Andreopoulos W."/>
            <person name="Tritt A."/>
            <person name="Riley R."/>
            <person name="Hundley H."/>
            <person name="Johnson J."/>
            <person name="Lipzen A."/>
            <person name="Barry K."/>
            <person name="Berbee M.L."/>
            <person name="Buchler N.E."/>
            <person name="Grigoriev I.V."/>
            <person name="Spatafora J.W."/>
            <person name="Stajich J.E."/>
            <person name="James T.Y."/>
        </authorList>
    </citation>
    <scope>NUCLEOTIDE SEQUENCE</scope>
    <source>
        <strain evidence="5">AG</strain>
    </source>
</reference>
<evidence type="ECO:0000313" key="5">
    <source>
        <dbReference type="EMBL" id="KAI8581112.1"/>
    </source>
</evidence>
<name>A0AAD5ED45_UMBRA</name>